<evidence type="ECO:0000313" key="5">
    <source>
        <dbReference type="Proteomes" id="UP000694843"/>
    </source>
</evidence>
<keyword evidence="1" id="KW-0560">Oxidoreductase</keyword>
<evidence type="ECO:0000256" key="1">
    <source>
        <dbReference type="ARBA" id="ARBA00023002"/>
    </source>
</evidence>
<dbReference type="Gene3D" id="3.40.50.80">
    <property type="entry name" value="Nucleotide-binding domain of ferredoxin-NADP reductase (FNR) module"/>
    <property type="match status" value="1"/>
</dbReference>
<organism evidence="5 6">
    <name type="scientific">Hyalella azteca</name>
    <name type="common">Amphipod</name>
    <dbReference type="NCBI Taxonomy" id="294128"/>
    <lineage>
        <taxon>Eukaryota</taxon>
        <taxon>Metazoa</taxon>
        <taxon>Ecdysozoa</taxon>
        <taxon>Arthropoda</taxon>
        <taxon>Crustacea</taxon>
        <taxon>Multicrustacea</taxon>
        <taxon>Malacostraca</taxon>
        <taxon>Eumalacostraca</taxon>
        <taxon>Peracarida</taxon>
        <taxon>Amphipoda</taxon>
        <taxon>Senticaudata</taxon>
        <taxon>Talitrida</taxon>
        <taxon>Talitroidea</taxon>
        <taxon>Hyalellidae</taxon>
        <taxon>Hyalella</taxon>
    </lineage>
</organism>
<evidence type="ECO:0000256" key="3">
    <source>
        <dbReference type="SAM" id="MobiDB-lite"/>
    </source>
</evidence>
<dbReference type="OrthoDB" id="436496at2759"/>
<feature type="region of interest" description="Disordered" evidence="3">
    <location>
        <begin position="1"/>
        <end position="74"/>
    </location>
</feature>
<dbReference type="Proteomes" id="UP000694843">
    <property type="component" value="Unplaced"/>
</dbReference>
<evidence type="ECO:0000313" key="6">
    <source>
        <dbReference type="RefSeq" id="XP_047740592.1"/>
    </source>
</evidence>
<feature type="region of interest" description="Disordered" evidence="3">
    <location>
        <begin position="222"/>
        <end position="252"/>
    </location>
</feature>
<dbReference type="GO" id="GO:0016491">
    <property type="term" value="F:oxidoreductase activity"/>
    <property type="evidence" value="ECO:0007669"/>
    <property type="project" value="UniProtKB-KW"/>
</dbReference>
<proteinExistence type="predicted"/>
<dbReference type="PANTHER" id="PTHR46505">
    <property type="entry name" value="OXIDOREDUCTASE NAD-BINDING DOMAIN-CONTAINING PROTEIN 1"/>
    <property type="match status" value="1"/>
</dbReference>
<dbReference type="PANTHER" id="PTHR46505:SF1">
    <property type="entry name" value="OXIDOREDUCTASE NAD-BINDING DOMAIN-CONTAINING PROTEIN 1"/>
    <property type="match status" value="1"/>
</dbReference>
<reference evidence="6" key="1">
    <citation type="submission" date="2025-08" db="UniProtKB">
        <authorList>
            <consortium name="RefSeq"/>
        </authorList>
    </citation>
    <scope>IDENTIFICATION</scope>
    <source>
        <tissue evidence="6">Whole organism</tissue>
    </source>
</reference>
<name>A0A979FW72_HYAAZ</name>
<evidence type="ECO:0000259" key="4">
    <source>
        <dbReference type="PROSITE" id="PS51384"/>
    </source>
</evidence>
<dbReference type="SUPFAM" id="SSF52343">
    <property type="entry name" value="Ferredoxin reductase-like, C-terminal NADP-linked domain"/>
    <property type="match status" value="1"/>
</dbReference>
<keyword evidence="2" id="KW-0520">NAD</keyword>
<dbReference type="SUPFAM" id="SSF63380">
    <property type="entry name" value="Riboflavin synthase domain-like"/>
    <property type="match status" value="1"/>
</dbReference>
<dbReference type="OMA" id="RHECGEN"/>
<dbReference type="PROSITE" id="PS51384">
    <property type="entry name" value="FAD_FR"/>
    <property type="match status" value="1"/>
</dbReference>
<feature type="domain" description="FAD-binding FR-type" evidence="4">
    <location>
        <begin position="76"/>
        <end position="201"/>
    </location>
</feature>
<accession>A0A979FW72</accession>
<gene>
    <name evidence="6" type="primary">LOC108674017</name>
</gene>
<dbReference type="KEGG" id="hazt:108674017"/>
<dbReference type="InterPro" id="IPR039261">
    <property type="entry name" value="FNR_nucleotide-bd"/>
</dbReference>
<dbReference type="AlphaFoldDB" id="A0A979FW72"/>
<sequence length="293" mass="32284">MMSSPPRDLHTSPHFASEISHKNVGNNNNDKRHECGENHDKNNKKNNHNYDKNPDKSNKCDENHDKNNTEKYDNKHLRLTAGVARAAVLAAGAVTRVWQESPSVVGCSVAVGDPLFRFKAGQWVDVHIPGVDVVGGFSLCCAPHQFAGDGHVTLGIQRSNWPPANWFHQQGLLEDLCRQSPSLQVMFFTTRDPPDPSLSPLPHKRGRIARADLLAALDHLTRGRPTPAAPPPPPYGAPGDNPPPDMGRGAAPLSPYRTVRAFVCGPPAMIRDVTEMLAEFGVPEDQILFEKWW</sequence>
<dbReference type="Gene3D" id="2.40.30.10">
    <property type="entry name" value="Translation factors"/>
    <property type="match status" value="1"/>
</dbReference>
<dbReference type="GeneID" id="108674017"/>
<dbReference type="InterPro" id="IPR017927">
    <property type="entry name" value="FAD-bd_FR_type"/>
</dbReference>
<feature type="compositionally biased region" description="Pro residues" evidence="3">
    <location>
        <begin position="227"/>
        <end position="245"/>
    </location>
</feature>
<feature type="compositionally biased region" description="Basic and acidic residues" evidence="3">
    <location>
        <begin position="29"/>
        <end position="74"/>
    </location>
</feature>
<dbReference type="GO" id="GO:0005739">
    <property type="term" value="C:mitochondrion"/>
    <property type="evidence" value="ECO:0007669"/>
    <property type="project" value="TreeGrafter"/>
</dbReference>
<dbReference type="RefSeq" id="XP_047740592.1">
    <property type="nucleotide sequence ID" value="XM_047884636.1"/>
</dbReference>
<dbReference type="InterPro" id="IPR017938">
    <property type="entry name" value="Riboflavin_synthase-like_b-brl"/>
</dbReference>
<dbReference type="InterPro" id="IPR052128">
    <property type="entry name" value="Oxidoreductase_NAD-binding"/>
</dbReference>
<evidence type="ECO:0000256" key="2">
    <source>
        <dbReference type="ARBA" id="ARBA00023027"/>
    </source>
</evidence>
<protein>
    <submittedName>
        <fullName evidence="6">Oxidoreductase NAD-binding domain-containing protein 1-like</fullName>
    </submittedName>
</protein>
<keyword evidence="5" id="KW-1185">Reference proteome</keyword>